<dbReference type="AlphaFoldDB" id="A0A8X7VAI5"/>
<evidence type="ECO:0000259" key="4">
    <source>
        <dbReference type="Pfam" id="PF08621"/>
    </source>
</evidence>
<organism evidence="5 6">
    <name type="scientific">Brassica carinata</name>
    <name type="common">Ethiopian mustard</name>
    <name type="synonym">Abyssinian cabbage</name>
    <dbReference type="NCBI Taxonomy" id="52824"/>
    <lineage>
        <taxon>Eukaryota</taxon>
        <taxon>Viridiplantae</taxon>
        <taxon>Streptophyta</taxon>
        <taxon>Embryophyta</taxon>
        <taxon>Tracheophyta</taxon>
        <taxon>Spermatophyta</taxon>
        <taxon>Magnoliopsida</taxon>
        <taxon>eudicotyledons</taxon>
        <taxon>Gunneridae</taxon>
        <taxon>Pentapetalae</taxon>
        <taxon>rosids</taxon>
        <taxon>malvids</taxon>
        <taxon>Brassicales</taxon>
        <taxon>Brassicaceae</taxon>
        <taxon>Brassiceae</taxon>
        <taxon>Brassica</taxon>
    </lineage>
</organism>
<comment type="caution">
    <text evidence="5">The sequence shown here is derived from an EMBL/GenBank/DDBJ whole genome shotgun (WGS) entry which is preliminary data.</text>
</comment>
<feature type="compositionally biased region" description="Polar residues" evidence="2">
    <location>
        <begin position="1"/>
        <end position="10"/>
    </location>
</feature>
<feature type="domain" description="RPAP1 C-terminal" evidence="3">
    <location>
        <begin position="149"/>
        <end position="224"/>
    </location>
</feature>
<evidence type="ECO:0000313" key="6">
    <source>
        <dbReference type="Proteomes" id="UP000886595"/>
    </source>
</evidence>
<dbReference type="EMBL" id="JAAMPC010000006">
    <property type="protein sequence ID" value="KAG2307713.1"/>
    <property type="molecule type" value="Genomic_DNA"/>
</dbReference>
<dbReference type="PANTHER" id="PTHR47605:SF2">
    <property type="entry name" value="TRANSCRIPTIONAL ELONGATION REGULATOR MINIYO"/>
    <property type="match status" value="1"/>
</dbReference>
<evidence type="ECO:0000259" key="3">
    <source>
        <dbReference type="Pfam" id="PF08620"/>
    </source>
</evidence>
<evidence type="ECO:0000313" key="5">
    <source>
        <dbReference type="EMBL" id="KAG2307713.1"/>
    </source>
</evidence>
<evidence type="ECO:0000256" key="2">
    <source>
        <dbReference type="SAM" id="MobiDB-lite"/>
    </source>
</evidence>
<gene>
    <name evidence="5" type="ORF">Bca52824_027461</name>
</gene>
<dbReference type="PANTHER" id="PTHR47605">
    <property type="entry name" value="TRANSCRIPTIONAL ELONGATION REGULATOR MINIYO"/>
    <property type="match status" value="1"/>
</dbReference>
<feature type="compositionally biased region" description="Pro residues" evidence="2">
    <location>
        <begin position="33"/>
        <end position="42"/>
    </location>
</feature>
<dbReference type="InterPro" id="IPR013930">
    <property type="entry name" value="RPAP1_N"/>
</dbReference>
<name>A0A8X7VAI5_BRACI</name>
<keyword evidence="6" id="KW-1185">Reference proteome</keyword>
<proteinExistence type="inferred from homology"/>
<dbReference type="OrthoDB" id="348201at2759"/>
<accession>A0A8X7VAI5</accession>
<comment type="similarity">
    <text evidence="1">Belongs to the RPAP1 family.</text>
</comment>
<protein>
    <submittedName>
        <fullName evidence="5">Uncharacterized protein</fullName>
    </submittedName>
</protein>
<dbReference type="InterPro" id="IPR055326">
    <property type="entry name" value="MINIYO"/>
</dbReference>
<dbReference type="InterPro" id="IPR013929">
    <property type="entry name" value="RPAP1_C"/>
</dbReference>
<feature type="domain" description="RPAP1 N-terminal" evidence="4">
    <location>
        <begin position="80"/>
        <end position="121"/>
    </location>
</feature>
<feature type="region of interest" description="Disordered" evidence="2">
    <location>
        <begin position="1"/>
        <end position="62"/>
    </location>
</feature>
<dbReference type="Proteomes" id="UP000886595">
    <property type="component" value="Unassembled WGS sequence"/>
</dbReference>
<dbReference type="Pfam" id="PF08620">
    <property type="entry name" value="RPAP1_C"/>
    <property type="match status" value="1"/>
</dbReference>
<feature type="region of interest" description="Disordered" evidence="2">
    <location>
        <begin position="121"/>
        <end position="142"/>
    </location>
</feature>
<reference evidence="5 6" key="1">
    <citation type="submission" date="2020-02" db="EMBL/GenBank/DDBJ databases">
        <authorList>
            <person name="Ma Q."/>
            <person name="Huang Y."/>
            <person name="Song X."/>
            <person name="Pei D."/>
        </authorList>
    </citation>
    <scope>NUCLEOTIDE SEQUENCE [LARGE SCALE GENOMIC DNA]</scope>
    <source>
        <strain evidence="5">Sxm20200214</strain>
        <tissue evidence="5">Leaf</tissue>
    </source>
</reference>
<evidence type="ECO:0000256" key="1">
    <source>
        <dbReference type="ARBA" id="ARBA00009953"/>
    </source>
</evidence>
<dbReference type="Pfam" id="PF08621">
    <property type="entry name" value="RPAP1_N"/>
    <property type="match status" value="1"/>
</dbReference>
<sequence>MNEQEQSSGRVNPMAPPSSLVGSIVEKGFPENKPLPPKPTRLPFPVARHRSHGPHVGSRAQPKVPIVEEEEEDEEESLMNAENNARLQKMSHEEIVKAQAELFEKMDPALLTILKKRGQDKLNKRKHSVPEVSEGPSLRPDIHSPQVRDLRFSFDGNVVEHDVVVPPDETGVNMSAVERDFLRTEGDPGAAGYTIKEAIALTRSVISGQRCLALNLLASLLHKALYKLCQSGIGYTRDQKVKSTDWEAIWAYALGPEPGLVLALRMALDDNHASVVLACAKNLGPSGKDIFTAPVFRGKPEIDLGLLPGCYWKYSAKPSNIVPFREEIMDDGSEDTDTIQKDVFVAGQDVAADRTNSSARRMPNFCYYCDSKTFSKMHNCNLEVSEICANSCEKIQVEQKNGRSPSQIYSVRLLKVLARYDKKTCMEFVKNGILNEVTWHLFQFTSSLDSWVKLGKQKCKLSSDLMVEQLRFWKVCIQSGCCISQYPELFPALCLWLSCPSFEKLKDKNLICEFTSVSKEAYLVLEAFAGTLLACTHKTFEGMNLGPGTGDMLVL</sequence>